<proteinExistence type="predicted"/>
<feature type="domain" description="PAC" evidence="16">
    <location>
        <begin position="341"/>
        <end position="393"/>
    </location>
</feature>
<dbReference type="InterPro" id="IPR013656">
    <property type="entry name" value="PAS_4"/>
</dbReference>
<evidence type="ECO:0000256" key="12">
    <source>
        <dbReference type="PROSITE-ProRule" id="PRU00169"/>
    </source>
</evidence>
<dbReference type="SUPFAM" id="SSF47384">
    <property type="entry name" value="Homodimeric domain of signal transducing histidine kinase"/>
    <property type="match status" value="1"/>
</dbReference>
<evidence type="ECO:0000256" key="10">
    <source>
        <dbReference type="ARBA" id="ARBA00023136"/>
    </source>
</evidence>
<dbReference type="CDD" id="cd17546">
    <property type="entry name" value="REC_hyHK_CKI1_RcsC-like"/>
    <property type="match status" value="1"/>
</dbReference>
<keyword evidence="4 12" id="KW-0597">Phosphoprotein</keyword>
<evidence type="ECO:0000259" key="14">
    <source>
        <dbReference type="PROSITE" id="PS50110"/>
    </source>
</evidence>
<dbReference type="Pfam" id="PF08447">
    <property type="entry name" value="PAS_3"/>
    <property type="match status" value="1"/>
</dbReference>
<dbReference type="InterPro" id="IPR004358">
    <property type="entry name" value="Sig_transdc_His_kin-like_C"/>
</dbReference>
<keyword evidence="6" id="KW-0547">Nucleotide-binding</keyword>
<gene>
    <name evidence="17" type="ORF">AAG747_09180</name>
</gene>
<dbReference type="Gene3D" id="3.30.565.10">
    <property type="entry name" value="Histidine kinase-like ATPase, C-terminal domain"/>
    <property type="match status" value="1"/>
</dbReference>
<feature type="domain" description="Response regulatory" evidence="14">
    <location>
        <begin position="659"/>
        <end position="774"/>
    </location>
</feature>
<dbReference type="AlphaFoldDB" id="A0AAW9RT39"/>
<keyword evidence="10" id="KW-0472">Membrane</keyword>
<dbReference type="SUPFAM" id="SSF55785">
    <property type="entry name" value="PYP-like sensor domain (PAS domain)"/>
    <property type="match status" value="3"/>
</dbReference>
<dbReference type="SMART" id="SM00448">
    <property type="entry name" value="REC"/>
    <property type="match status" value="1"/>
</dbReference>
<dbReference type="Proteomes" id="UP001403385">
    <property type="component" value="Unassembled WGS sequence"/>
</dbReference>
<dbReference type="Pfam" id="PF13426">
    <property type="entry name" value="PAS_9"/>
    <property type="match status" value="1"/>
</dbReference>
<sequence length="890" mass="101889">MINSNLVFEKQLKQNAHLFRLFLDTLTDAILLVDQSGKIVQLNRQTILMFGYESKKELIGKAVEILLPNQFKNAHQTHRSIFFEDAESQSLSNLFGKRKDSTTFPVEVNLAPLPLEKNTIFSVCIQDLSKYREAEEKLHQVTERLMLATQAANIGIWDWDIINNVLVWDNAMYALYGISENQFTGVYEAWEAGLHPEDKERSREEVQEALLEGKEFNTEFRVVWPDTSVHYIKAIAKIYYDTQGNAVRMVGTNWDITPLKIADKQIVENANRNKVFVEQAPSAIAMFDKQMRYLTISKQWLKDYQLKEENIIGRSHYEVFPGTKEELKAIYQECLQGAVNRRDEDGFERADGSIQWIKWEIRPWYNLDNQIGGILMFTEDISTRKQTEAELRRAKQLAEDANKAKSEFLTNMSHEIRTPMNAILGFSEVLYNTISDPIAKGHLETILTSGNTLLNLINDLLDLSKIESGRVEINPEAVNLPQLINDLQQLFATETAKKSLYLNIKVPMGFPQSLMMDKVRLKQILINLIGNAIKFTDAGGVTVQLALENFNRKQLLYGISIQVKDTGIGISPEYHKKIFESFWQVRTVLTKKNKGTGLGLAITKRLVELMGGNIHLQSALGRGCSFTLHFEDLPTSDEPIKQDASFDWNDKKVKFFHSKVLIVDDFPINQKLIKTYLKQYDLQLHVAENGVEAVKKASQVIPDIILMDLLMPEMNGEEALEVLRAQEITQTIPVIAFTASTSVNNPEKMLSKFDGILRKPTTRAELLRQLTRFLPNEIQMQNSVAESQTTALEHNIPKQGMEVNRTHLEALLSQFSQRSEALAEIVSLDDVSLFIEELSDFCTQHQLDYMTEYIRQLNNRYQEFDIHGISQQLTYFTPWVEEIFPKDSGL</sequence>
<dbReference type="RefSeq" id="WP_346820864.1">
    <property type="nucleotide sequence ID" value="NZ_JBDKWZ010000004.1"/>
</dbReference>
<keyword evidence="11" id="KW-0131">Cell cycle</keyword>
<dbReference type="InterPro" id="IPR013655">
    <property type="entry name" value="PAS_fold_3"/>
</dbReference>
<dbReference type="PROSITE" id="PS50109">
    <property type="entry name" value="HIS_KIN"/>
    <property type="match status" value="1"/>
</dbReference>
<dbReference type="CDD" id="cd00130">
    <property type="entry name" value="PAS"/>
    <property type="match status" value="3"/>
</dbReference>
<dbReference type="GO" id="GO:0009927">
    <property type="term" value="F:histidine phosphotransfer kinase activity"/>
    <property type="evidence" value="ECO:0007669"/>
    <property type="project" value="TreeGrafter"/>
</dbReference>
<dbReference type="GO" id="GO:0000155">
    <property type="term" value="F:phosphorelay sensor kinase activity"/>
    <property type="evidence" value="ECO:0007669"/>
    <property type="project" value="InterPro"/>
</dbReference>
<dbReference type="PRINTS" id="PR00344">
    <property type="entry name" value="BCTRLSENSOR"/>
</dbReference>
<dbReference type="InterPro" id="IPR005467">
    <property type="entry name" value="His_kinase_dom"/>
</dbReference>
<dbReference type="CDD" id="cd00082">
    <property type="entry name" value="HisKA"/>
    <property type="match status" value="1"/>
</dbReference>
<feature type="domain" description="PAS" evidence="15">
    <location>
        <begin position="141"/>
        <end position="213"/>
    </location>
</feature>
<feature type="modified residue" description="4-aspartylphosphate" evidence="12">
    <location>
        <position position="708"/>
    </location>
</feature>
<dbReference type="SMART" id="SM00387">
    <property type="entry name" value="HATPase_c"/>
    <property type="match status" value="1"/>
</dbReference>
<evidence type="ECO:0000256" key="9">
    <source>
        <dbReference type="ARBA" id="ARBA00023012"/>
    </source>
</evidence>
<feature type="domain" description="PAC" evidence="16">
    <location>
        <begin position="216"/>
        <end position="268"/>
    </location>
</feature>
<dbReference type="EMBL" id="JBDKWZ010000004">
    <property type="protein sequence ID" value="MEN7548082.1"/>
    <property type="molecule type" value="Genomic_DNA"/>
</dbReference>
<dbReference type="FunFam" id="3.30.565.10:FF:000010">
    <property type="entry name" value="Sensor histidine kinase RcsC"/>
    <property type="match status" value="1"/>
</dbReference>
<evidence type="ECO:0000256" key="2">
    <source>
        <dbReference type="ARBA" id="ARBA00004370"/>
    </source>
</evidence>
<dbReference type="GO" id="GO:0005524">
    <property type="term" value="F:ATP binding"/>
    <property type="evidence" value="ECO:0007669"/>
    <property type="project" value="UniProtKB-KW"/>
</dbReference>
<dbReference type="InterPro" id="IPR011006">
    <property type="entry name" value="CheY-like_superfamily"/>
</dbReference>
<evidence type="ECO:0000256" key="6">
    <source>
        <dbReference type="ARBA" id="ARBA00022741"/>
    </source>
</evidence>
<dbReference type="PROSITE" id="PS50110">
    <property type="entry name" value="RESPONSE_REGULATORY"/>
    <property type="match status" value="1"/>
</dbReference>
<protein>
    <recommendedName>
        <fullName evidence="3">histidine kinase</fullName>
        <ecNumber evidence="3">2.7.13.3</ecNumber>
    </recommendedName>
</protein>
<feature type="domain" description="Histidine kinase" evidence="13">
    <location>
        <begin position="411"/>
        <end position="634"/>
    </location>
</feature>
<comment type="caution">
    <text evidence="17">The sequence shown here is derived from an EMBL/GenBank/DDBJ whole genome shotgun (WGS) entry which is preliminary data.</text>
</comment>
<evidence type="ECO:0000259" key="15">
    <source>
        <dbReference type="PROSITE" id="PS50112"/>
    </source>
</evidence>
<dbReference type="InterPro" id="IPR036890">
    <property type="entry name" value="HATPase_C_sf"/>
</dbReference>
<dbReference type="SUPFAM" id="SSF52172">
    <property type="entry name" value="CheY-like"/>
    <property type="match status" value="1"/>
</dbReference>
<evidence type="ECO:0000256" key="7">
    <source>
        <dbReference type="ARBA" id="ARBA00022777"/>
    </source>
</evidence>
<dbReference type="Gene3D" id="2.10.70.100">
    <property type="match status" value="1"/>
</dbReference>
<dbReference type="SUPFAM" id="SSF55874">
    <property type="entry name" value="ATPase domain of HSP90 chaperone/DNA topoisomerase II/histidine kinase"/>
    <property type="match status" value="1"/>
</dbReference>
<organism evidence="17 18">
    <name type="scientific">Rapidithrix thailandica</name>
    <dbReference type="NCBI Taxonomy" id="413964"/>
    <lineage>
        <taxon>Bacteria</taxon>
        <taxon>Pseudomonadati</taxon>
        <taxon>Bacteroidota</taxon>
        <taxon>Cytophagia</taxon>
        <taxon>Cytophagales</taxon>
        <taxon>Flammeovirgaceae</taxon>
        <taxon>Rapidithrix</taxon>
    </lineage>
</organism>
<dbReference type="InterPro" id="IPR035965">
    <property type="entry name" value="PAS-like_dom_sf"/>
</dbReference>
<dbReference type="Pfam" id="PF00072">
    <property type="entry name" value="Response_reg"/>
    <property type="match status" value="1"/>
</dbReference>
<dbReference type="CDD" id="cd16922">
    <property type="entry name" value="HATPase_EvgS-ArcB-TorS-like"/>
    <property type="match status" value="1"/>
</dbReference>
<reference evidence="17 18" key="1">
    <citation type="submission" date="2024-04" db="EMBL/GenBank/DDBJ databases">
        <title>Novel genus in family Flammeovirgaceae.</title>
        <authorList>
            <person name="Nguyen T.H."/>
            <person name="Vuong T.Q."/>
            <person name="Le H."/>
            <person name="Kim S.-G."/>
        </authorList>
    </citation>
    <scope>NUCLEOTIDE SEQUENCE [LARGE SCALE GENOMIC DNA]</scope>
    <source>
        <strain evidence="17 18">JCM 23209</strain>
    </source>
</reference>
<dbReference type="PANTHER" id="PTHR43047">
    <property type="entry name" value="TWO-COMPONENT HISTIDINE PROTEIN KINASE"/>
    <property type="match status" value="1"/>
</dbReference>
<evidence type="ECO:0000256" key="1">
    <source>
        <dbReference type="ARBA" id="ARBA00000085"/>
    </source>
</evidence>
<dbReference type="Gene3D" id="3.40.50.2300">
    <property type="match status" value="1"/>
</dbReference>
<feature type="domain" description="PAS" evidence="15">
    <location>
        <begin position="15"/>
        <end position="56"/>
    </location>
</feature>
<evidence type="ECO:0000256" key="11">
    <source>
        <dbReference type="ARBA" id="ARBA00023306"/>
    </source>
</evidence>
<evidence type="ECO:0000259" key="16">
    <source>
        <dbReference type="PROSITE" id="PS50113"/>
    </source>
</evidence>
<dbReference type="InterPro" id="IPR003594">
    <property type="entry name" value="HATPase_dom"/>
</dbReference>
<evidence type="ECO:0000313" key="17">
    <source>
        <dbReference type="EMBL" id="MEN7548082.1"/>
    </source>
</evidence>
<dbReference type="PROSITE" id="PS50113">
    <property type="entry name" value="PAC"/>
    <property type="match status" value="2"/>
</dbReference>
<accession>A0AAW9RT39</accession>
<comment type="subcellular location">
    <subcellularLocation>
        <location evidence="2">Membrane</location>
    </subcellularLocation>
</comment>
<evidence type="ECO:0000256" key="8">
    <source>
        <dbReference type="ARBA" id="ARBA00022840"/>
    </source>
</evidence>
<dbReference type="Pfam" id="PF08448">
    <property type="entry name" value="PAS_4"/>
    <property type="match status" value="1"/>
</dbReference>
<keyword evidence="8" id="KW-0067">ATP-binding</keyword>
<dbReference type="SMART" id="SM00388">
    <property type="entry name" value="HisKA"/>
    <property type="match status" value="1"/>
</dbReference>
<evidence type="ECO:0000256" key="3">
    <source>
        <dbReference type="ARBA" id="ARBA00012438"/>
    </source>
</evidence>
<evidence type="ECO:0000256" key="5">
    <source>
        <dbReference type="ARBA" id="ARBA00022679"/>
    </source>
</evidence>
<dbReference type="PROSITE" id="PS50112">
    <property type="entry name" value="PAS"/>
    <property type="match status" value="2"/>
</dbReference>
<dbReference type="Gene3D" id="3.30.450.20">
    <property type="entry name" value="PAS domain"/>
    <property type="match status" value="3"/>
</dbReference>
<dbReference type="InterPro" id="IPR000014">
    <property type="entry name" value="PAS"/>
</dbReference>
<dbReference type="InterPro" id="IPR001610">
    <property type="entry name" value="PAC"/>
</dbReference>
<keyword evidence="5" id="KW-0808">Transferase</keyword>
<dbReference type="InterPro" id="IPR001789">
    <property type="entry name" value="Sig_transdc_resp-reg_receiver"/>
</dbReference>
<evidence type="ECO:0000259" key="13">
    <source>
        <dbReference type="PROSITE" id="PS50109"/>
    </source>
</evidence>
<dbReference type="PANTHER" id="PTHR43047:SF72">
    <property type="entry name" value="OSMOSENSING HISTIDINE PROTEIN KINASE SLN1"/>
    <property type="match status" value="1"/>
</dbReference>
<dbReference type="FunFam" id="1.10.287.130:FF:000038">
    <property type="entry name" value="Sensory transduction histidine kinase"/>
    <property type="match status" value="1"/>
</dbReference>
<dbReference type="InterPro" id="IPR003661">
    <property type="entry name" value="HisK_dim/P_dom"/>
</dbReference>
<comment type="catalytic activity">
    <reaction evidence="1">
        <text>ATP + protein L-histidine = ADP + protein N-phospho-L-histidine.</text>
        <dbReference type="EC" id="2.7.13.3"/>
    </reaction>
</comment>
<evidence type="ECO:0000256" key="4">
    <source>
        <dbReference type="ARBA" id="ARBA00022553"/>
    </source>
</evidence>
<dbReference type="SMART" id="SM00086">
    <property type="entry name" value="PAC"/>
    <property type="match status" value="3"/>
</dbReference>
<dbReference type="InterPro" id="IPR000700">
    <property type="entry name" value="PAS-assoc_C"/>
</dbReference>
<dbReference type="Pfam" id="PF02518">
    <property type="entry name" value="HATPase_c"/>
    <property type="match status" value="1"/>
</dbReference>
<dbReference type="InterPro" id="IPR036097">
    <property type="entry name" value="HisK_dim/P_sf"/>
</dbReference>
<name>A0AAW9RT39_9BACT</name>
<dbReference type="Gene3D" id="1.10.287.130">
    <property type="match status" value="1"/>
</dbReference>
<dbReference type="EC" id="2.7.13.3" evidence="3"/>
<dbReference type="NCBIfam" id="TIGR00229">
    <property type="entry name" value="sensory_box"/>
    <property type="match status" value="2"/>
</dbReference>
<dbReference type="Pfam" id="PF00512">
    <property type="entry name" value="HisKA"/>
    <property type="match status" value="1"/>
</dbReference>
<evidence type="ECO:0000313" key="18">
    <source>
        <dbReference type="Proteomes" id="UP001403385"/>
    </source>
</evidence>
<dbReference type="GO" id="GO:0005886">
    <property type="term" value="C:plasma membrane"/>
    <property type="evidence" value="ECO:0007669"/>
    <property type="project" value="TreeGrafter"/>
</dbReference>
<dbReference type="SMART" id="SM00091">
    <property type="entry name" value="PAS"/>
    <property type="match status" value="3"/>
</dbReference>
<keyword evidence="9" id="KW-0902">Two-component regulatory system</keyword>
<keyword evidence="18" id="KW-1185">Reference proteome</keyword>
<keyword evidence="7" id="KW-0418">Kinase</keyword>